<dbReference type="GO" id="GO:0035101">
    <property type="term" value="C:FACT complex"/>
    <property type="evidence" value="ECO:0007669"/>
    <property type="project" value="UniProtKB-UniRule"/>
</dbReference>
<organism evidence="4 5">
    <name type="scientific">Acer yangbiense</name>
    <dbReference type="NCBI Taxonomy" id="1000413"/>
    <lineage>
        <taxon>Eukaryota</taxon>
        <taxon>Viridiplantae</taxon>
        <taxon>Streptophyta</taxon>
        <taxon>Embryophyta</taxon>
        <taxon>Tracheophyta</taxon>
        <taxon>Spermatophyta</taxon>
        <taxon>Magnoliopsida</taxon>
        <taxon>eudicotyledons</taxon>
        <taxon>Gunneridae</taxon>
        <taxon>Pentapetalae</taxon>
        <taxon>rosids</taxon>
        <taxon>malvids</taxon>
        <taxon>Sapindales</taxon>
        <taxon>Sapindaceae</taxon>
        <taxon>Hippocastanoideae</taxon>
        <taxon>Acereae</taxon>
        <taxon>Acer</taxon>
    </lineage>
</organism>
<keyword evidence="1" id="KW-0805">Transcription regulation</keyword>
<evidence type="ECO:0000256" key="2">
    <source>
        <dbReference type="SAM" id="MobiDB-lite"/>
    </source>
</evidence>
<dbReference type="AlphaFoldDB" id="A0A5C7H8F7"/>
<gene>
    <name evidence="4" type="ORF">EZV62_022552</name>
</gene>
<dbReference type="Pfam" id="PF14826">
    <property type="entry name" value="FACT-Spt16_Nlob"/>
    <property type="match status" value="1"/>
</dbReference>
<feature type="domain" description="FACT complex subunit SPT16 N-terminal lobe" evidence="3">
    <location>
        <begin position="35"/>
        <end position="162"/>
    </location>
</feature>
<evidence type="ECO:0000313" key="5">
    <source>
        <dbReference type="Proteomes" id="UP000323000"/>
    </source>
</evidence>
<dbReference type="Gene3D" id="3.40.350.10">
    <property type="entry name" value="Creatinase/prolidase N-terminal domain"/>
    <property type="match status" value="1"/>
</dbReference>
<dbReference type="Proteomes" id="UP000323000">
    <property type="component" value="Chromosome 10"/>
</dbReference>
<keyword evidence="1" id="KW-0158">Chromosome</keyword>
<evidence type="ECO:0000259" key="3">
    <source>
        <dbReference type="SMART" id="SM01285"/>
    </source>
</evidence>
<dbReference type="InterPro" id="IPR029148">
    <property type="entry name" value="FACT-SPT16_Nlobe"/>
</dbReference>
<dbReference type="SUPFAM" id="SSF55920">
    <property type="entry name" value="Creatinase/aminopeptidase"/>
    <property type="match status" value="1"/>
</dbReference>
<dbReference type="EMBL" id="VAHF01000010">
    <property type="protein sequence ID" value="TXG53383.1"/>
    <property type="molecule type" value="Genomic_DNA"/>
</dbReference>
<dbReference type="GO" id="GO:0006368">
    <property type="term" value="P:transcription elongation by RNA polymerase II"/>
    <property type="evidence" value="ECO:0007669"/>
    <property type="project" value="TreeGrafter"/>
</dbReference>
<dbReference type="SMART" id="SM01285">
    <property type="entry name" value="FACT-Spt16_Nlob"/>
    <property type="match status" value="1"/>
</dbReference>
<keyword evidence="1" id="KW-0234">DNA repair</keyword>
<dbReference type="Gene3D" id="3.90.230.10">
    <property type="entry name" value="Creatinase/methionine aminopeptidase superfamily"/>
    <property type="match status" value="1"/>
</dbReference>
<comment type="subcellular location">
    <subcellularLocation>
        <location evidence="1">Nucleus</location>
    </subcellularLocation>
    <subcellularLocation>
        <location evidence="1">Chromosome</location>
    </subcellularLocation>
</comment>
<dbReference type="GO" id="GO:0006281">
    <property type="term" value="P:DNA repair"/>
    <property type="evidence" value="ECO:0007669"/>
    <property type="project" value="UniProtKB-UniRule"/>
</dbReference>
<dbReference type="OrthoDB" id="10251642at2759"/>
<keyword evidence="1" id="KW-0804">Transcription</keyword>
<comment type="function">
    <text evidence="1">Component of the FACT complex, a general chromatin factor that acts to reorganize nucleosomes. The FACT complex is involved in multiple processes that require DNA as a template such as mRNA elongation, DNA replication and DNA repair. During transcription elongation the FACT complex acts as a histone chaperone that both destabilizes and restores nucleosomal structure. It facilitates the passage of RNA polymerase II and transcription by promoting the dissociation of one histone H2A-H2B dimer from the nucleosome, then subsequently promotes the reestablishment of the nucleosome following the passage of RNA polymerase II.</text>
</comment>
<sequence>MHLMQRRRSPSDKRVVKDKTTENELWQGKLATEPVRPLAHDWKSSHCKENKSEFWGSTNVLAIDTSSFIGQKKASLLGIVKKSAMDAGGVDVLLHVKVKTDDGIGMMDGIFSAVHSLSKAYGNDNPVVGYVSRETLKGKLLEKWDDRLKNTGFQRSDVTNGLSDLFSVKDQDETMNVKKARAYEALQKAHEEAINALKPGNKDAPELVSNLTKSAGTSIGLEFGLSGLNLNAKNDRVVKAKMIFSVSISFQNLQNQTNNPKKQTFSLLLADTVIMGDKNLEVVTSKRSKAIKDVAYSFNENKEEEEQPKAKAEANGLKAFPSKTTLRSGNREISKEELRRLHQTELAGGGNGVGDNRSSARTTIDLIAYKNVNVLPPSKSMMIQIDGN</sequence>
<feature type="compositionally biased region" description="Basic and acidic residues" evidence="2">
    <location>
        <begin position="9"/>
        <end position="21"/>
    </location>
</feature>
<dbReference type="PANTHER" id="PTHR13980:SF18">
    <property type="entry name" value="FACT COMPLEX SUBUNIT SPT16"/>
    <property type="match status" value="1"/>
</dbReference>
<comment type="caution">
    <text evidence="4">The sequence shown here is derived from an EMBL/GenBank/DDBJ whole genome shotgun (WGS) entry which is preliminary data.</text>
</comment>
<keyword evidence="1" id="KW-0235">DNA replication</keyword>
<keyword evidence="5" id="KW-1185">Reference proteome</keyword>
<name>A0A5C7H8F7_9ROSI</name>
<dbReference type="GO" id="GO:0031491">
    <property type="term" value="F:nucleosome binding"/>
    <property type="evidence" value="ECO:0007669"/>
    <property type="project" value="TreeGrafter"/>
</dbReference>
<protein>
    <recommendedName>
        <fullName evidence="1">FACT complex subunit</fullName>
    </recommendedName>
</protein>
<keyword evidence="1" id="KW-0227">DNA damage</keyword>
<comment type="similarity">
    <text evidence="1">Belongs to the peptidase M24 family. SPT16 subfamily.</text>
</comment>
<dbReference type="PANTHER" id="PTHR13980">
    <property type="entry name" value="CDC68 RELATED"/>
    <property type="match status" value="1"/>
</dbReference>
<comment type="subunit">
    <text evidence="1">Component of the FACT complex.</text>
</comment>
<proteinExistence type="inferred from homology"/>
<keyword evidence="1" id="KW-0539">Nucleus</keyword>
<reference evidence="5" key="1">
    <citation type="journal article" date="2019" name="Gigascience">
        <title>De novo genome assembly of the endangered Acer yangbiense, a plant species with extremely small populations endemic to Yunnan Province, China.</title>
        <authorList>
            <person name="Yang J."/>
            <person name="Wariss H.M."/>
            <person name="Tao L."/>
            <person name="Zhang R."/>
            <person name="Yun Q."/>
            <person name="Hollingsworth P."/>
            <person name="Dao Z."/>
            <person name="Luo G."/>
            <person name="Guo H."/>
            <person name="Ma Y."/>
            <person name="Sun W."/>
        </authorList>
    </citation>
    <scope>NUCLEOTIDE SEQUENCE [LARGE SCALE GENOMIC DNA]</scope>
    <source>
        <strain evidence="5">cv. Malutang</strain>
    </source>
</reference>
<feature type="region of interest" description="Disordered" evidence="2">
    <location>
        <begin position="1"/>
        <end position="21"/>
    </location>
</feature>
<dbReference type="InterPro" id="IPR036005">
    <property type="entry name" value="Creatinase/aminopeptidase-like"/>
</dbReference>
<dbReference type="InterPro" id="IPR029149">
    <property type="entry name" value="Creatin/AminoP/Spt16_N"/>
</dbReference>
<accession>A0A5C7H8F7</accession>
<dbReference type="GO" id="GO:0006260">
    <property type="term" value="P:DNA replication"/>
    <property type="evidence" value="ECO:0007669"/>
    <property type="project" value="UniProtKB-KW"/>
</dbReference>
<evidence type="ECO:0000313" key="4">
    <source>
        <dbReference type="EMBL" id="TXG53383.1"/>
    </source>
</evidence>
<evidence type="ECO:0000256" key="1">
    <source>
        <dbReference type="RuleBase" id="RU367052"/>
    </source>
</evidence>
<dbReference type="InterPro" id="IPR040258">
    <property type="entry name" value="Spt16"/>
</dbReference>